<dbReference type="PROSITE" id="PS51515">
    <property type="entry name" value="BIN3_SAM"/>
    <property type="match status" value="1"/>
</dbReference>
<evidence type="ECO:0000256" key="5">
    <source>
        <dbReference type="PROSITE-ProRule" id="PRU00848"/>
    </source>
</evidence>
<feature type="region of interest" description="Disordered" evidence="7">
    <location>
        <begin position="345"/>
        <end position="379"/>
    </location>
</feature>
<dbReference type="AlphaFoldDB" id="A0ABD2IQ79"/>
<dbReference type="GO" id="GO:0008171">
    <property type="term" value="F:O-methyltransferase activity"/>
    <property type="evidence" value="ECO:0007669"/>
    <property type="project" value="UniProtKB-UniRule"/>
</dbReference>
<gene>
    <name evidence="9" type="ORF">niasHT_037830</name>
</gene>
<dbReference type="SUPFAM" id="SSF53335">
    <property type="entry name" value="S-adenosyl-L-methionine-dependent methyltransferases"/>
    <property type="match status" value="1"/>
</dbReference>
<dbReference type="Gene3D" id="3.40.50.150">
    <property type="entry name" value="Vaccinia Virus protein VP39"/>
    <property type="match status" value="1"/>
</dbReference>
<proteinExistence type="inferred from homology"/>
<dbReference type="EMBL" id="JBICBT010001116">
    <property type="protein sequence ID" value="KAL3082192.1"/>
    <property type="molecule type" value="Genomic_DNA"/>
</dbReference>
<dbReference type="InterPro" id="IPR024160">
    <property type="entry name" value="BIN3_SAM-bd_dom"/>
</dbReference>
<dbReference type="Proteomes" id="UP001620626">
    <property type="component" value="Unassembled WGS sequence"/>
</dbReference>
<evidence type="ECO:0000256" key="2">
    <source>
        <dbReference type="ARBA" id="ARBA00022603"/>
    </source>
</evidence>
<dbReference type="CDD" id="cd02440">
    <property type="entry name" value="AdoMet_MTases"/>
    <property type="match status" value="1"/>
</dbReference>
<comment type="caution">
    <text evidence="9">The sequence shown here is derived from an EMBL/GenBank/DDBJ whole genome shotgun (WGS) entry which is preliminary data.</text>
</comment>
<dbReference type="EC" id="2.1.1.-" evidence="6"/>
<evidence type="ECO:0000313" key="9">
    <source>
        <dbReference type="EMBL" id="KAL3082192.1"/>
    </source>
</evidence>
<dbReference type="GO" id="GO:0008173">
    <property type="term" value="F:RNA methyltransferase activity"/>
    <property type="evidence" value="ECO:0007669"/>
    <property type="project" value="UniProtKB-UniRule"/>
</dbReference>
<keyword evidence="4 5" id="KW-0949">S-adenosyl-L-methionine</keyword>
<name>A0ABD2IQ79_9BILA</name>
<sequence length="379" mass="42583">MKSTSTEIELQHHRHVAVPVSELTPSPSTTTATATDDGSTTTNAAADMEQRENAGRKRHTKDRFRYGNYNRYYGVRNQGFDHDPRVDLFPVQWFRGCRVLDIGCNVGHLTLEIAKKLGPAHIVGIDIDDHLVGVARKNIRHYCGSAQKLIGKFPASLLPPAEEAEASSTIAVNDDGESATKMELENGKEEGPSATSTTTKATVLPYEQFPKNVWFLRENYVLDCDEFLEMVREEYDVILALSITKWIHLNWGDDGLKRFLRRTFLNLRPGGRLLLEAQPFPSYYKKAKMTSDMFETYKAIQFKPCQFKDFLLSDTVGFSECEELGTPTAISKGFERPILVFKKASSSTKTTTKRKREKSLSVKRAAPSSSSADAQTREL</sequence>
<dbReference type="Pfam" id="PF06859">
    <property type="entry name" value="Bin3"/>
    <property type="match status" value="1"/>
</dbReference>
<dbReference type="PANTHER" id="PTHR12315:SF0">
    <property type="entry name" value="7SK SNRNA METHYLPHOSPHATE CAPPING ENZYME"/>
    <property type="match status" value="1"/>
</dbReference>
<dbReference type="GO" id="GO:0032259">
    <property type="term" value="P:methylation"/>
    <property type="evidence" value="ECO:0007669"/>
    <property type="project" value="UniProtKB-KW"/>
</dbReference>
<feature type="domain" description="Bin3-type SAM" evidence="8">
    <location>
        <begin position="83"/>
        <end position="346"/>
    </location>
</feature>
<dbReference type="Pfam" id="PF13847">
    <property type="entry name" value="Methyltransf_31"/>
    <property type="match status" value="1"/>
</dbReference>
<dbReference type="PANTHER" id="PTHR12315">
    <property type="entry name" value="BICOID-INTERACTING PROTEIN RELATED"/>
    <property type="match status" value="1"/>
</dbReference>
<evidence type="ECO:0000256" key="6">
    <source>
        <dbReference type="RuleBase" id="RU367087"/>
    </source>
</evidence>
<evidence type="ECO:0000313" key="10">
    <source>
        <dbReference type="Proteomes" id="UP001620626"/>
    </source>
</evidence>
<keyword evidence="10" id="KW-1185">Reference proteome</keyword>
<keyword evidence="2 6" id="KW-0489">Methyltransferase</keyword>
<keyword evidence="3 6" id="KW-0808">Transferase</keyword>
<feature type="compositionally biased region" description="Polar residues" evidence="7">
    <location>
        <begin position="367"/>
        <end position="379"/>
    </location>
</feature>
<organism evidence="9 10">
    <name type="scientific">Heterodera trifolii</name>
    <dbReference type="NCBI Taxonomy" id="157864"/>
    <lineage>
        <taxon>Eukaryota</taxon>
        <taxon>Metazoa</taxon>
        <taxon>Ecdysozoa</taxon>
        <taxon>Nematoda</taxon>
        <taxon>Chromadorea</taxon>
        <taxon>Rhabditida</taxon>
        <taxon>Tylenchina</taxon>
        <taxon>Tylenchomorpha</taxon>
        <taxon>Tylenchoidea</taxon>
        <taxon>Heteroderidae</taxon>
        <taxon>Heteroderinae</taxon>
        <taxon>Heterodera</taxon>
    </lineage>
</organism>
<dbReference type="InterPro" id="IPR029063">
    <property type="entry name" value="SAM-dependent_MTases_sf"/>
</dbReference>
<accession>A0ABD2IQ79</accession>
<dbReference type="InterPro" id="IPR010675">
    <property type="entry name" value="Bin3_C"/>
</dbReference>
<evidence type="ECO:0000256" key="3">
    <source>
        <dbReference type="ARBA" id="ARBA00022679"/>
    </source>
</evidence>
<protein>
    <recommendedName>
        <fullName evidence="6">RNA methyltransferase</fullName>
        <ecNumber evidence="6">2.1.1.-</ecNumber>
    </recommendedName>
</protein>
<comment type="similarity">
    <text evidence="1 6">Belongs to the methyltransferase superfamily.</text>
</comment>
<feature type="compositionally biased region" description="Low complexity" evidence="7">
    <location>
        <begin position="24"/>
        <end position="47"/>
    </location>
</feature>
<evidence type="ECO:0000259" key="8">
    <source>
        <dbReference type="PROSITE" id="PS51515"/>
    </source>
</evidence>
<dbReference type="InterPro" id="IPR039772">
    <property type="entry name" value="Bin3-like"/>
</dbReference>
<evidence type="ECO:0000256" key="7">
    <source>
        <dbReference type="SAM" id="MobiDB-lite"/>
    </source>
</evidence>
<evidence type="ECO:0000256" key="1">
    <source>
        <dbReference type="ARBA" id="ARBA00008361"/>
    </source>
</evidence>
<reference evidence="9 10" key="1">
    <citation type="submission" date="2024-10" db="EMBL/GenBank/DDBJ databases">
        <authorList>
            <person name="Kim D."/>
        </authorList>
    </citation>
    <scope>NUCLEOTIDE SEQUENCE [LARGE SCALE GENOMIC DNA]</scope>
    <source>
        <strain evidence="9">BH-2024</strain>
    </source>
</reference>
<dbReference type="InterPro" id="IPR025714">
    <property type="entry name" value="Methyltranfer_dom"/>
</dbReference>
<evidence type="ECO:0000256" key="4">
    <source>
        <dbReference type="ARBA" id="ARBA00022691"/>
    </source>
</evidence>
<feature type="region of interest" description="Disordered" evidence="7">
    <location>
        <begin position="21"/>
        <end position="61"/>
    </location>
</feature>